<organism evidence="1 2">
    <name type="scientific">Streptomyces malaysiensis</name>
    <dbReference type="NCBI Taxonomy" id="92644"/>
    <lineage>
        <taxon>Bacteria</taxon>
        <taxon>Bacillati</taxon>
        <taxon>Actinomycetota</taxon>
        <taxon>Actinomycetes</taxon>
        <taxon>Kitasatosporales</taxon>
        <taxon>Streptomycetaceae</taxon>
        <taxon>Streptomyces</taxon>
        <taxon>Streptomyces violaceusniger group</taxon>
    </lineage>
</organism>
<reference evidence="1 2" key="1">
    <citation type="submission" date="2020-02" db="EMBL/GenBank/DDBJ databases">
        <title>Streptomyces malaysiensis DSM14702 (JHCC583434, PFL_A843) Genome sequencing and assembly.</title>
        <authorList>
            <person name="Samborskyy M."/>
        </authorList>
    </citation>
    <scope>NUCLEOTIDE SEQUENCE [LARGE SCALE GENOMIC DNA]</scope>
    <source>
        <strain evidence="1 2">DSM 14702</strain>
    </source>
</reference>
<evidence type="ECO:0000313" key="2">
    <source>
        <dbReference type="Proteomes" id="UP000536624"/>
    </source>
</evidence>
<gene>
    <name evidence="1" type="ORF">SMALB_6160</name>
</gene>
<sequence>MGLVYDADAAGGVTRSGYERLIWGTALYSPPSENRLIEVVCQYCRRQTALAAHDAAITNIALGDDGQLDPHGRPVGLSDLSWAGSQ</sequence>
<dbReference type="EMBL" id="JAALLH010000001">
    <property type="protein sequence ID" value="NIY68078.1"/>
    <property type="molecule type" value="Genomic_DNA"/>
</dbReference>
<proteinExistence type="predicted"/>
<name>A0A7X6AZJ4_STRMQ</name>
<evidence type="ECO:0000313" key="1">
    <source>
        <dbReference type="EMBL" id="NIY68078.1"/>
    </source>
</evidence>
<accession>A0A7X6AZJ4</accession>
<dbReference type="AlphaFoldDB" id="A0A7X6AZJ4"/>
<dbReference type="Proteomes" id="UP000536624">
    <property type="component" value="Unassembled WGS sequence"/>
</dbReference>
<protein>
    <submittedName>
        <fullName evidence="1">Uncharacterized protein</fullName>
    </submittedName>
</protein>
<comment type="caution">
    <text evidence="1">The sequence shown here is derived from an EMBL/GenBank/DDBJ whole genome shotgun (WGS) entry which is preliminary data.</text>
</comment>